<evidence type="ECO:0000256" key="1">
    <source>
        <dbReference type="ARBA" id="ARBA00004429"/>
    </source>
</evidence>
<dbReference type="InterPro" id="IPR010065">
    <property type="entry name" value="AA_ABC_transptr_permease_3TM"/>
</dbReference>
<evidence type="ECO:0000256" key="7">
    <source>
        <dbReference type="ARBA" id="ARBA00022989"/>
    </source>
</evidence>
<name>A0A7W6DP63_9RHOB</name>
<dbReference type="InterPro" id="IPR000515">
    <property type="entry name" value="MetI-like"/>
</dbReference>
<feature type="transmembrane region" description="Helical" evidence="9">
    <location>
        <begin position="34"/>
        <end position="52"/>
    </location>
</feature>
<keyword evidence="3 9" id="KW-0813">Transport</keyword>
<evidence type="ECO:0000259" key="10">
    <source>
        <dbReference type="PROSITE" id="PS50928"/>
    </source>
</evidence>
<protein>
    <submittedName>
        <fullName evidence="11">General L-amino acid transport system permease protein</fullName>
    </submittedName>
</protein>
<evidence type="ECO:0000256" key="5">
    <source>
        <dbReference type="ARBA" id="ARBA00022692"/>
    </source>
</evidence>
<feature type="transmembrane region" description="Helical" evidence="9">
    <location>
        <begin position="234"/>
        <end position="254"/>
    </location>
</feature>
<feature type="transmembrane region" description="Helical" evidence="9">
    <location>
        <begin position="288"/>
        <end position="307"/>
    </location>
</feature>
<evidence type="ECO:0000256" key="2">
    <source>
        <dbReference type="ARBA" id="ARBA00010072"/>
    </source>
</evidence>
<feature type="transmembrane region" description="Helical" evidence="9">
    <location>
        <begin position="147"/>
        <end position="168"/>
    </location>
</feature>
<dbReference type="GO" id="GO:0006865">
    <property type="term" value="P:amino acid transport"/>
    <property type="evidence" value="ECO:0007669"/>
    <property type="project" value="UniProtKB-KW"/>
</dbReference>
<dbReference type="PANTHER" id="PTHR30614:SF37">
    <property type="entry name" value="AMINO-ACID ABC TRANSPORTER PERMEASE PROTEIN YHDX-RELATED"/>
    <property type="match status" value="1"/>
</dbReference>
<gene>
    <name evidence="11" type="ORF">GGQ68_002552</name>
</gene>
<dbReference type="Proteomes" id="UP000541426">
    <property type="component" value="Unassembled WGS sequence"/>
</dbReference>
<evidence type="ECO:0000256" key="9">
    <source>
        <dbReference type="RuleBase" id="RU363032"/>
    </source>
</evidence>
<dbReference type="NCBIfam" id="TIGR01726">
    <property type="entry name" value="HEQRo_perm_3TM"/>
    <property type="match status" value="1"/>
</dbReference>
<feature type="transmembrane region" description="Helical" evidence="9">
    <location>
        <begin position="100"/>
        <end position="126"/>
    </location>
</feature>
<organism evidence="11 12">
    <name type="scientific">Sagittula marina</name>
    <dbReference type="NCBI Taxonomy" id="943940"/>
    <lineage>
        <taxon>Bacteria</taxon>
        <taxon>Pseudomonadati</taxon>
        <taxon>Pseudomonadota</taxon>
        <taxon>Alphaproteobacteria</taxon>
        <taxon>Rhodobacterales</taxon>
        <taxon>Roseobacteraceae</taxon>
        <taxon>Sagittula</taxon>
    </lineage>
</organism>
<dbReference type="Pfam" id="PF00528">
    <property type="entry name" value="BPD_transp_1"/>
    <property type="match status" value="1"/>
</dbReference>
<dbReference type="RefSeq" id="WP_183966396.1">
    <property type="nucleotide sequence ID" value="NZ_BAABBZ010000007.1"/>
</dbReference>
<keyword evidence="6" id="KW-0029">Amino-acid transport</keyword>
<keyword evidence="5 9" id="KW-0812">Transmembrane</keyword>
<comment type="similarity">
    <text evidence="2">Belongs to the binding-protein-dependent transport system permease family. HisMQ subfamily.</text>
</comment>
<sequence>MSSMSEGGTPAGGKSSKERTGLAALVFDAKARSLFFQALLALAILALIWVAIGNAADNLASQNKQFGFDFFDRPSDIQILTTFGTWITGYEAGEHTVFDVFLVGIANTLIVSIVGVIIATLWGFLLGIFRLSPNFVLRSFATIYVELLRNVPLLLQIFFWTAVLRLVAPSERGTYSTLIPGLFQFDAKGIYGPYPILEDGFGLVLITFLIAVAASIGYAKWAKKRQDATGQPSPVALVSAGLIIGLTVVVYLIMGRPMTIEWPNFVSDGPMLRRGFERGIGSYIAPEFMALLLALASYTAAFIAEIVRAGIQAVPKGQSEAAAALGLPAGIAMRKVILPQAFRVIVPPLTSQYLNLTKNSSLAAAIGYPELVAVFAGTTLNQVGAAIEIIAVVILVYLVISLVTSFFMNWFNNRVALVER</sequence>
<feature type="domain" description="ABC transmembrane type-1" evidence="10">
    <location>
        <begin position="105"/>
        <end position="408"/>
    </location>
</feature>
<feature type="transmembrane region" description="Helical" evidence="9">
    <location>
        <begin position="389"/>
        <end position="411"/>
    </location>
</feature>
<evidence type="ECO:0000256" key="4">
    <source>
        <dbReference type="ARBA" id="ARBA00022475"/>
    </source>
</evidence>
<proteinExistence type="inferred from homology"/>
<reference evidence="11 12" key="1">
    <citation type="submission" date="2020-08" db="EMBL/GenBank/DDBJ databases">
        <title>Genomic Encyclopedia of Type Strains, Phase IV (KMG-IV): sequencing the most valuable type-strain genomes for metagenomic binning, comparative biology and taxonomic classification.</title>
        <authorList>
            <person name="Goeker M."/>
        </authorList>
    </citation>
    <scope>NUCLEOTIDE SEQUENCE [LARGE SCALE GENOMIC DNA]</scope>
    <source>
        <strain evidence="11 12">DSM 102235</strain>
    </source>
</reference>
<dbReference type="GO" id="GO:0043190">
    <property type="term" value="C:ATP-binding cassette (ABC) transporter complex"/>
    <property type="evidence" value="ECO:0007669"/>
    <property type="project" value="InterPro"/>
</dbReference>
<comment type="caution">
    <text evidence="11">The sequence shown here is derived from an EMBL/GenBank/DDBJ whole genome shotgun (WGS) entry which is preliminary data.</text>
</comment>
<comment type="subcellular location">
    <subcellularLocation>
        <location evidence="1">Cell inner membrane</location>
        <topology evidence="1">Multi-pass membrane protein</topology>
    </subcellularLocation>
    <subcellularLocation>
        <location evidence="9">Cell membrane</location>
        <topology evidence="9">Multi-pass membrane protein</topology>
    </subcellularLocation>
</comment>
<dbReference type="PANTHER" id="PTHR30614">
    <property type="entry name" value="MEMBRANE COMPONENT OF AMINO ACID ABC TRANSPORTER"/>
    <property type="match status" value="1"/>
</dbReference>
<dbReference type="SUPFAM" id="SSF161098">
    <property type="entry name" value="MetI-like"/>
    <property type="match status" value="2"/>
</dbReference>
<feature type="transmembrane region" description="Helical" evidence="9">
    <location>
        <begin position="201"/>
        <end position="222"/>
    </location>
</feature>
<dbReference type="InterPro" id="IPR035906">
    <property type="entry name" value="MetI-like_sf"/>
</dbReference>
<dbReference type="PROSITE" id="PS50928">
    <property type="entry name" value="ABC_TM1"/>
    <property type="match status" value="1"/>
</dbReference>
<accession>A0A7W6DP63</accession>
<evidence type="ECO:0000256" key="3">
    <source>
        <dbReference type="ARBA" id="ARBA00022448"/>
    </source>
</evidence>
<evidence type="ECO:0000256" key="6">
    <source>
        <dbReference type="ARBA" id="ARBA00022970"/>
    </source>
</evidence>
<evidence type="ECO:0000313" key="11">
    <source>
        <dbReference type="EMBL" id="MBB3986214.1"/>
    </source>
</evidence>
<evidence type="ECO:0000313" key="12">
    <source>
        <dbReference type="Proteomes" id="UP000541426"/>
    </source>
</evidence>
<dbReference type="GO" id="GO:0022857">
    <property type="term" value="F:transmembrane transporter activity"/>
    <property type="evidence" value="ECO:0007669"/>
    <property type="project" value="InterPro"/>
</dbReference>
<dbReference type="InterPro" id="IPR043429">
    <property type="entry name" value="ArtM/GltK/GlnP/TcyL/YhdX-like"/>
</dbReference>
<dbReference type="CDD" id="cd06261">
    <property type="entry name" value="TM_PBP2"/>
    <property type="match status" value="2"/>
</dbReference>
<dbReference type="EMBL" id="JACIEJ010000005">
    <property type="protein sequence ID" value="MBB3986214.1"/>
    <property type="molecule type" value="Genomic_DNA"/>
</dbReference>
<keyword evidence="12" id="KW-1185">Reference proteome</keyword>
<dbReference type="Gene3D" id="1.10.3720.10">
    <property type="entry name" value="MetI-like"/>
    <property type="match status" value="2"/>
</dbReference>
<keyword evidence="8 9" id="KW-0472">Membrane</keyword>
<keyword evidence="4" id="KW-1003">Cell membrane</keyword>
<keyword evidence="7 9" id="KW-1133">Transmembrane helix</keyword>
<evidence type="ECO:0000256" key="8">
    <source>
        <dbReference type="ARBA" id="ARBA00023136"/>
    </source>
</evidence>
<dbReference type="AlphaFoldDB" id="A0A7W6DP63"/>